<dbReference type="GO" id="GO:1905515">
    <property type="term" value="P:non-motile cilium assembly"/>
    <property type="evidence" value="ECO:0007669"/>
    <property type="project" value="TreeGrafter"/>
</dbReference>
<keyword evidence="4" id="KW-0966">Cell projection</keyword>
<evidence type="ECO:0008006" key="8">
    <source>
        <dbReference type="Google" id="ProtNLM"/>
    </source>
</evidence>
<organism evidence="6 7">
    <name type="scientific">Blepharisma stoltei</name>
    <dbReference type="NCBI Taxonomy" id="1481888"/>
    <lineage>
        <taxon>Eukaryota</taxon>
        <taxon>Sar</taxon>
        <taxon>Alveolata</taxon>
        <taxon>Ciliophora</taxon>
        <taxon>Postciliodesmatophora</taxon>
        <taxon>Heterotrichea</taxon>
        <taxon>Heterotrichida</taxon>
        <taxon>Blepharismidae</taxon>
        <taxon>Blepharisma</taxon>
    </lineage>
</organism>
<accession>A0AAU9JGF6</accession>
<name>A0AAU9JGF6_9CILI</name>
<dbReference type="PANTHER" id="PTHR16011:SF0">
    <property type="entry name" value="INTRAFLAGELLAR TRANSPORT PROTEIN 57 HOMOLOG"/>
    <property type="match status" value="1"/>
</dbReference>
<comment type="caution">
    <text evidence="6">The sequence shown here is derived from an EMBL/GenBank/DDBJ whole genome shotgun (WGS) entry which is preliminary data.</text>
</comment>
<comment type="similarity">
    <text evidence="2">Belongs to the IFT57 family.</text>
</comment>
<dbReference type="Proteomes" id="UP001162131">
    <property type="component" value="Unassembled WGS sequence"/>
</dbReference>
<evidence type="ECO:0000256" key="3">
    <source>
        <dbReference type="ARBA" id="ARBA00023069"/>
    </source>
</evidence>
<proteinExistence type="inferred from homology"/>
<dbReference type="AlphaFoldDB" id="A0AAU9JGF6"/>
<evidence type="ECO:0000313" key="7">
    <source>
        <dbReference type="Proteomes" id="UP001162131"/>
    </source>
</evidence>
<keyword evidence="3" id="KW-0969">Cilium</keyword>
<sequence length="390" mass="43698">MVEPNESETPAASSESVDAGVLMEEIVDILKLINYEESFLSAKGFKPLTRAQFSIQGANPSEQFIYFTALASWLLQINGSQASFNKYDDPSTVANSIIVEMKKFGIDLDLPPGKLRGGHGEGPCLVLLSLAKRALQTKKFKFGKPIFPKESEMEGEVIEDDEEGEIVDEAIQEEEEEAIFAEVAAGQAVNQVEEEGFRQNAPVWSSIDPNEWLLEVERVAPRLKLPVDPTGGDIREWRAHLEQTKLLKENIEKDFPDVELKLRRIADDLSKAVERIGSQEKKINLSMGEIAGDYRNQANRLNDVTTRYKQVNENVAELSAQYQQLGEKIEDYQQKIEMQGKMVTNISPLQAIKEGLKLLKVEGKDMELRSAVLSHALFQSKLKEKSTNDA</sequence>
<dbReference type="Pfam" id="PF10498">
    <property type="entry name" value="IFT57"/>
    <property type="match status" value="1"/>
</dbReference>
<dbReference type="Gene3D" id="1.10.287.950">
    <property type="entry name" value="Methyl-accepting chemotaxis protein"/>
    <property type="match status" value="1"/>
</dbReference>
<dbReference type="EMBL" id="CAJZBQ010000037">
    <property type="protein sequence ID" value="CAG9325046.1"/>
    <property type="molecule type" value="Genomic_DNA"/>
</dbReference>
<reference evidence="6" key="1">
    <citation type="submission" date="2021-09" db="EMBL/GenBank/DDBJ databases">
        <authorList>
            <consortium name="AG Swart"/>
            <person name="Singh M."/>
            <person name="Singh A."/>
            <person name="Seah K."/>
            <person name="Emmerich C."/>
        </authorList>
    </citation>
    <scope>NUCLEOTIDE SEQUENCE</scope>
    <source>
        <strain evidence="6">ATCC30299</strain>
    </source>
</reference>
<evidence type="ECO:0000256" key="2">
    <source>
        <dbReference type="ARBA" id="ARBA00009415"/>
    </source>
</evidence>
<dbReference type="GO" id="GO:0030992">
    <property type="term" value="C:intraciliary transport particle B"/>
    <property type="evidence" value="ECO:0007669"/>
    <property type="project" value="TreeGrafter"/>
</dbReference>
<dbReference type="GO" id="GO:0005815">
    <property type="term" value="C:microtubule organizing center"/>
    <property type="evidence" value="ECO:0007669"/>
    <property type="project" value="TreeGrafter"/>
</dbReference>
<keyword evidence="7" id="KW-1185">Reference proteome</keyword>
<protein>
    <recommendedName>
        <fullName evidence="8">Intraflagellar transport protein 57 homolog</fullName>
    </recommendedName>
</protein>
<dbReference type="GO" id="GO:0005794">
    <property type="term" value="C:Golgi apparatus"/>
    <property type="evidence" value="ECO:0007669"/>
    <property type="project" value="TreeGrafter"/>
</dbReference>
<evidence type="ECO:0000313" key="6">
    <source>
        <dbReference type="EMBL" id="CAG9325046.1"/>
    </source>
</evidence>
<dbReference type="GO" id="GO:0005929">
    <property type="term" value="C:cilium"/>
    <property type="evidence" value="ECO:0007669"/>
    <property type="project" value="UniProtKB-SubCell"/>
</dbReference>
<comment type="subcellular location">
    <subcellularLocation>
        <location evidence="1">Cell projection</location>
        <location evidence="1">Cilium</location>
    </subcellularLocation>
</comment>
<evidence type="ECO:0000256" key="4">
    <source>
        <dbReference type="ARBA" id="ARBA00023273"/>
    </source>
</evidence>
<evidence type="ECO:0000256" key="5">
    <source>
        <dbReference type="SAM" id="Coils"/>
    </source>
</evidence>
<dbReference type="GO" id="GO:0042073">
    <property type="term" value="P:intraciliary transport"/>
    <property type="evidence" value="ECO:0007669"/>
    <property type="project" value="TreeGrafter"/>
</dbReference>
<feature type="coiled-coil region" evidence="5">
    <location>
        <begin position="294"/>
        <end position="335"/>
    </location>
</feature>
<evidence type="ECO:0000256" key="1">
    <source>
        <dbReference type="ARBA" id="ARBA00004138"/>
    </source>
</evidence>
<dbReference type="PANTHER" id="PTHR16011">
    <property type="entry name" value="IFT57/HIPPI"/>
    <property type="match status" value="1"/>
</dbReference>
<dbReference type="InterPro" id="IPR019530">
    <property type="entry name" value="Intra-flagellar_transport_57"/>
</dbReference>
<gene>
    <name evidence="6" type="ORF">BSTOLATCC_MIC37792</name>
</gene>
<keyword evidence="5" id="KW-0175">Coiled coil</keyword>